<dbReference type="InterPro" id="IPR022385">
    <property type="entry name" value="Rhs_assc_core"/>
</dbReference>
<evidence type="ECO:0000259" key="2">
    <source>
        <dbReference type="Pfam" id="PF25023"/>
    </source>
</evidence>
<proteinExistence type="predicted"/>
<dbReference type="NCBIfam" id="TIGR01643">
    <property type="entry name" value="YD_repeat_2x"/>
    <property type="match status" value="1"/>
</dbReference>
<dbReference type="PANTHER" id="PTHR32305:SF15">
    <property type="entry name" value="PROTEIN RHSA-RELATED"/>
    <property type="match status" value="1"/>
</dbReference>
<sequence length="481" mass="52440">LNWHTYGSGHLHGMSAPDLHLEIALDPDALHRETQRRLSVNTGDHTQPLILERGYTATGQLDHLALRSPHRASEQHYQYDALGRMTFRTQQHSQGQGQTSPTIAYNYDKAGRLIASQHGHDAHRYPVDAAGNRSAASSSTPNATNQLAQLNGTRYRYDSAGNLIHREHESGERLTLGYDGANRLVTLTRTTQRGSTTHASYRYDGLGRRISKTVRHTDGTTATTHYGWDGDRIIREETNNQRTTVVYEPGSFVPMLRIDQGNGNEEKHLSAYITDALGTPLQLLSPNGQLRWLAEPDDWAAVKSQRAVRGVTQPIRFQGQWHDEESGLYYNRHRYYDPEQGRYISQDPIGLNGGYNLYQYAASPIMEVDPLGLSGVYGLSGSRYSQPNMVRRMSEELETSLSGGLTGQAFGGVAGVSASHNKIIAPNGAFNSSTVCWQLGAGVYAGGGGSGTLNLSSDPVSPGVSDSLGAFFSGGTGPVVA</sequence>
<name>A0A7C9NYF6_9GAMM</name>
<dbReference type="Pfam" id="PF25023">
    <property type="entry name" value="TEN_YD-shell"/>
    <property type="match status" value="1"/>
</dbReference>
<keyword evidence="1" id="KW-0677">Repeat</keyword>
<dbReference type="NCBIfam" id="TIGR03696">
    <property type="entry name" value="Rhs_assc_core"/>
    <property type="match status" value="1"/>
</dbReference>
<dbReference type="AlphaFoldDB" id="A0A7C9NYF6"/>
<comment type="caution">
    <text evidence="3">The sequence shown here is derived from an EMBL/GenBank/DDBJ whole genome shotgun (WGS) entry which is preliminary data.</text>
</comment>
<feature type="non-terminal residue" evidence="3">
    <location>
        <position position="1"/>
    </location>
</feature>
<accession>A0A7C9NYF6</accession>
<organism evidence="3 4">
    <name type="scientific">Vreelandella alkaliphila</name>
    <dbReference type="NCBI Taxonomy" id="272774"/>
    <lineage>
        <taxon>Bacteria</taxon>
        <taxon>Pseudomonadati</taxon>
        <taxon>Pseudomonadota</taxon>
        <taxon>Gammaproteobacteria</taxon>
        <taxon>Oceanospirillales</taxon>
        <taxon>Halomonadaceae</taxon>
        <taxon>Vreelandella</taxon>
    </lineage>
</organism>
<dbReference type="InterPro" id="IPR056823">
    <property type="entry name" value="TEN-like_YD-shell"/>
</dbReference>
<protein>
    <recommendedName>
        <fullName evidence="2">Teneurin-like YD-shell domain-containing protein</fullName>
    </recommendedName>
</protein>
<dbReference type="EMBL" id="JAAEHK010000058">
    <property type="protein sequence ID" value="NDL72271.1"/>
    <property type="molecule type" value="Genomic_DNA"/>
</dbReference>
<dbReference type="InterPro" id="IPR050708">
    <property type="entry name" value="T6SS_VgrG/RHS"/>
</dbReference>
<evidence type="ECO:0000313" key="4">
    <source>
        <dbReference type="Proteomes" id="UP000480312"/>
    </source>
</evidence>
<dbReference type="Proteomes" id="UP000480312">
    <property type="component" value="Unassembled WGS sequence"/>
</dbReference>
<feature type="domain" description="Teneurin-like YD-shell" evidence="2">
    <location>
        <begin position="75"/>
        <end position="347"/>
    </location>
</feature>
<dbReference type="PANTHER" id="PTHR32305">
    <property type="match status" value="1"/>
</dbReference>
<evidence type="ECO:0000313" key="3">
    <source>
        <dbReference type="EMBL" id="NDL72271.1"/>
    </source>
</evidence>
<dbReference type="InterPro" id="IPR006530">
    <property type="entry name" value="YD"/>
</dbReference>
<dbReference type="PRINTS" id="PR00394">
    <property type="entry name" value="RHSPROTEIN"/>
</dbReference>
<gene>
    <name evidence="3" type="ORF">GPL32_17360</name>
</gene>
<evidence type="ECO:0000256" key="1">
    <source>
        <dbReference type="ARBA" id="ARBA00022737"/>
    </source>
</evidence>
<dbReference type="Gene3D" id="2.180.10.10">
    <property type="entry name" value="RHS repeat-associated core"/>
    <property type="match status" value="1"/>
</dbReference>
<dbReference type="RefSeq" id="WP_202932506.1">
    <property type="nucleotide sequence ID" value="NZ_JAAEHK010000058.1"/>
</dbReference>
<reference evidence="3 4" key="1">
    <citation type="submission" date="2020-01" db="EMBL/GenBank/DDBJ databases">
        <title>Whole genome sequencing of Halomonas alkaliphila strain LS44.</title>
        <authorList>
            <person name="Kumar S."/>
            <person name="Paul D."/>
            <person name="Shouche Y."/>
            <person name="Suryavanshi M.V."/>
        </authorList>
    </citation>
    <scope>NUCLEOTIDE SEQUENCE [LARGE SCALE GENOMIC DNA]</scope>
    <source>
        <strain evidence="3 4">LS44</strain>
    </source>
</reference>